<gene>
    <name evidence="1" type="ORF">SAMN04244572_04532</name>
</gene>
<proteinExistence type="predicted"/>
<sequence length="130" mass="14714">MLVAKDAQIQQARDGWEQSLRELIEERRDRTKLADMLQQHVGIIEFMNPNNPYSPTEGRRLVAAWCELTENGTVDVVSEAGIGLSVLCLRWLEKQSGEPAAIVVKRFTWALGWPARKNGGVVAKRKKEKE</sequence>
<evidence type="ECO:0000313" key="2">
    <source>
        <dbReference type="Proteomes" id="UP000199250"/>
    </source>
</evidence>
<name>A0A1H7A6Q9_9GAMM</name>
<dbReference type="AlphaFoldDB" id="A0A1H7A6Q9"/>
<accession>A0A1H7A6Q9</accession>
<dbReference type="EMBL" id="FNYQ01000145">
    <property type="protein sequence ID" value="SEJ57570.1"/>
    <property type="molecule type" value="Genomic_DNA"/>
</dbReference>
<protein>
    <submittedName>
        <fullName evidence="1">Uncharacterized protein</fullName>
    </submittedName>
</protein>
<evidence type="ECO:0000313" key="1">
    <source>
        <dbReference type="EMBL" id="SEJ57570.1"/>
    </source>
</evidence>
<organism evidence="1 2">
    <name type="scientific">Azotobacter beijerinckii</name>
    <dbReference type="NCBI Taxonomy" id="170623"/>
    <lineage>
        <taxon>Bacteria</taxon>
        <taxon>Pseudomonadati</taxon>
        <taxon>Pseudomonadota</taxon>
        <taxon>Gammaproteobacteria</taxon>
        <taxon>Pseudomonadales</taxon>
        <taxon>Pseudomonadaceae</taxon>
        <taxon>Azotobacter</taxon>
    </lineage>
</organism>
<dbReference type="Proteomes" id="UP000199250">
    <property type="component" value="Unassembled WGS sequence"/>
</dbReference>
<reference evidence="1 2" key="1">
    <citation type="submission" date="2016-10" db="EMBL/GenBank/DDBJ databases">
        <authorList>
            <person name="de Groot N.N."/>
        </authorList>
    </citation>
    <scope>NUCLEOTIDE SEQUENCE [LARGE SCALE GENOMIC DNA]</scope>
    <source>
        <strain evidence="1 2">DSM 373</strain>
    </source>
</reference>